<dbReference type="RefSeq" id="WP_180701632.1">
    <property type="nucleotide sequence ID" value="NZ_LN555523.1"/>
</dbReference>
<keyword evidence="7" id="KW-0902">Two-component regulatory system</keyword>
<dbReference type="GO" id="GO:0005886">
    <property type="term" value="C:plasma membrane"/>
    <property type="evidence" value="ECO:0007669"/>
    <property type="project" value="TreeGrafter"/>
</dbReference>
<dbReference type="InterPro" id="IPR004358">
    <property type="entry name" value="Sig_transdc_His_kin-like_C"/>
</dbReference>
<evidence type="ECO:0000256" key="3">
    <source>
        <dbReference type="ARBA" id="ARBA00012438"/>
    </source>
</evidence>
<protein>
    <recommendedName>
        <fullName evidence="3">histidine kinase</fullName>
        <ecNumber evidence="3">2.7.13.3</ecNumber>
    </recommendedName>
</protein>
<dbReference type="SMART" id="SM00387">
    <property type="entry name" value="HATPase_c"/>
    <property type="match status" value="1"/>
</dbReference>
<evidence type="ECO:0000256" key="6">
    <source>
        <dbReference type="ARBA" id="ARBA00022777"/>
    </source>
</evidence>
<keyword evidence="4" id="KW-0597">Phosphoprotein</keyword>
<dbReference type="InterPro" id="IPR005467">
    <property type="entry name" value="His_kinase_dom"/>
</dbReference>
<evidence type="ECO:0000256" key="7">
    <source>
        <dbReference type="ARBA" id="ARBA00023012"/>
    </source>
</evidence>
<keyword evidence="5 11" id="KW-0808">Transferase</keyword>
<evidence type="ECO:0000256" key="9">
    <source>
        <dbReference type="SAM" id="Phobius"/>
    </source>
</evidence>
<dbReference type="Gene3D" id="1.10.287.130">
    <property type="match status" value="1"/>
</dbReference>
<sequence>MFDKLKLRLITINMALLTTVFIAIFGVIFIITSNSINREINGNLNALIHNSKRPIPNSVNVVVELSSDGTIKKQFKNYEVSTNNDTLQSVVNKILESGKDSGKIDISSSTYSYLKGNSRFGTKIAFMERSQYDNMIFQLLKTLILIGFISLIILLFISIYLTNKSIIPIKETFEKQKQFIADASHELKTPLAIIKTNTSLVLSHPDDTIKNQSKWINYINLQTDRMSELISEMLSLAKMDTSENKLPLSPINISKVVESMILMFDAVIYENNIELETNISKNLFINGDKESLKKLFSIIMDNAIKHTNKNGNITISLFSEKNKVKMIIRNTGEGIEPEHLERIFERFYRVDSSRDRETGGYGLDLSIASSIVKQHKGKIYAKSKVGEFTSFIVEIPQQSLIQN</sequence>
<dbReference type="PANTHER" id="PTHR45453:SF1">
    <property type="entry name" value="PHOSPHATE REGULON SENSOR PROTEIN PHOR"/>
    <property type="match status" value="1"/>
</dbReference>
<dbReference type="GO" id="GO:0000155">
    <property type="term" value="F:phosphorelay sensor kinase activity"/>
    <property type="evidence" value="ECO:0007669"/>
    <property type="project" value="InterPro"/>
</dbReference>
<dbReference type="AlphaFoldDB" id="A0A1V1I3T6"/>
<dbReference type="EMBL" id="LN555523">
    <property type="protein sequence ID" value="CED94084.1"/>
    <property type="molecule type" value="Genomic_DNA"/>
</dbReference>
<evidence type="ECO:0000256" key="2">
    <source>
        <dbReference type="ARBA" id="ARBA00004370"/>
    </source>
</evidence>
<dbReference type="PRINTS" id="PR00344">
    <property type="entry name" value="BCTRLSENSOR"/>
</dbReference>
<evidence type="ECO:0000259" key="10">
    <source>
        <dbReference type="PROSITE" id="PS50109"/>
    </source>
</evidence>
<feature type="domain" description="Histidine kinase" evidence="10">
    <location>
        <begin position="182"/>
        <end position="399"/>
    </location>
</feature>
<dbReference type="GO" id="GO:0016036">
    <property type="term" value="P:cellular response to phosphate starvation"/>
    <property type="evidence" value="ECO:0007669"/>
    <property type="project" value="TreeGrafter"/>
</dbReference>
<dbReference type="CDD" id="cd00082">
    <property type="entry name" value="HisKA"/>
    <property type="match status" value="1"/>
</dbReference>
<dbReference type="FunFam" id="3.30.565.10:FF:000006">
    <property type="entry name" value="Sensor histidine kinase WalK"/>
    <property type="match status" value="1"/>
</dbReference>
<dbReference type="Pfam" id="PF00512">
    <property type="entry name" value="HisKA"/>
    <property type="match status" value="1"/>
</dbReference>
<dbReference type="SUPFAM" id="SSF55874">
    <property type="entry name" value="ATPase domain of HSP90 chaperone/DNA topoisomerase II/histidine kinase"/>
    <property type="match status" value="1"/>
</dbReference>
<comment type="subcellular location">
    <subcellularLocation>
        <location evidence="2">Membrane</location>
    </subcellularLocation>
</comment>
<dbReference type="FunFam" id="1.10.287.130:FF:000001">
    <property type="entry name" value="Two-component sensor histidine kinase"/>
    <property type="match status" value="1"/>
</dbReference>
<keyword evidence="8 9" id="KW-0472">Membrane</keyword>
<name>A0A1V1I3T6_9FIRM</name>
<keyword evidence="12" id="KW-1185">Reference proteome</keyword>
<feature type="transmembrane region" description="Helical" evidence="9">
    <location>
        <begin position="12"/>
        <end position="31"/>
    </location>
</feature>
<organism evidence="11 12">
    <name type="scientific">Romboutsia ilealis</name>
    <dbReference type="NCBI Taxonomy" id="1115758"/>
    <lineage>
        <taxon>Bacteria</taxon>
        <taxon>Bacillati</taxon>
        <taxon>Bacillota</taxon>
        <taxon>Clostridia</taxon>
        <taxon>Peptostreptococcales</taxon>
        <taxon>Peptostreptococcaceae</taxon>
        <taxon>Romboutsia</taxon>
    </lineage>
</organism>
<dbReference type="PANTHER" id="PTHR45453">
    <property type="entry name" value="PHOSPHATE REGULON SENSOR PROTEIN PHOR"/>
    <property type="match status" value="1"/>
</dbReference>
<evidence type="ECO:0000256" key="1">
    <source>
        <dbReference type="ARBA" id="ARBA00000085"/>
    </source>
</evidence>
<evidence type="ECO:0000256" key="4">
    <source>
        <dbReference type="ARBA" id="ARBA00022553"/>
    </source>
</evidence>
<dbReference type="InterPro" id="IPR036097">
    <property type="entry name" value="HisK_dim/P_sf"/>
</dbReference>
<dbReference type="SMART" id="SM00388">
    <property type="entry name" value="HisKA"/>
    <property type="match status" value="1"/>
</dbReference>
<gene>
    <name evidence="11" type="ORF">CRIB_1476</name>
</gene>
<dbReference type="KEGG" id="ril:CRIB_1476"/>
<accession>A0A1V1I3T6</accession>
<keyword evidence="9" id="KW-0812">Transmembrane</keyword>
<evidence type="ECO:0000313" key="11">
    <source>
        <dbReference type="EMBL" id="CED94084.1"/>
    </source>
</evidence>
<comment type="catalytic activity">
    <reaction evidence="1">
        <text>ATP + protein L-histidine = ADP + protein N-phospho-L-histidine.</text>
        <dbReference type="EC" id="2.7.13.3"/>
    </reaction>
</comment>
<evidence type="ECO:0000256" key="5">
    <source>
        <dbReference type="ARBA" id="ARBA00022679"/>
    </source>
</evidence>
<dbReference type="Gene3D" id="3.30.565.10">
    <property type="entry name" value="Histidine kinase-like ATPase, C-terminal domain"/>
    <property type="match status" value="1"/>
</dbReference>
<dbReference type="InterPro" id="IPR003661">
    <property type="entry name" value="HisK_dim/P_dom"/>
</dbReference>
<dbReference type="GO" id="GO:0004721">
    <property type="term" value="F:phosphoprotein phosphatase activity"/>
    <property type="evidence" value="ECO:0007669"/>
    <property type="project" value="TreeGrafter"/>
</dbReference>
<dbReference type="PROSITE" id="PS50109">
    <property type="entry name" value="HIS_KIN"/>
    <property type="match status" value="1"/>
</dbReference>
<keyword evidence="9" id="KW-1133">Transmembrane helix</keyword>
<dbReference type="GeneID" id="82205510"/>
<feature type="transmembrane region" description="Helical" evidence="9">
    <location>
        <begin position="139"/>
        <end position="161"/>
    </location>
</feature>
<evidence type="ECO:0000256" key="8">
    <source>
        <dbReference type="ARBA" id="ARBA00023136"/>
    </source>
</evidence>
<dbReference type="InterPro" id="IPR003594">
    <property type="entry name" value="HATPase_dom"/>
</dbReference>
<evidence type="ECO:0000313" key="12">
    <source>
        <dbReference type="Proteomes" id="UP000245622"/>
    </source>
</evidence>
<dbReference type="InterPro" id="IPR036890">
    <property type="entry name" value="HATPase_C_sf"/>
</dbReference>
<dbReference type="Proteomes" id="UP000245622">
    <property type="component" value="Chromosome 1"/>
</dbReference>
<dbReference type="SUPFAM" id="SSF47384">
    <property type="entry name" value="Homodimeric domain of signal transducing histidine kinase"/>
    <property type="match status" value="1"/>
</dbReference>
<reference evidence="11 12" key="1">
    <citation type="submission" date="2014-04" db="EMBL/GenBank/DDBJ databases">
        <authorList>
            <person name="Hornung B.V."/>
        </authorList>
    </citation>
    <scope>NUCLEOTIDE SEQUENCE [LARGE SCALE GENOMIC DNA]</scope>
    <source>
        <strain evidence="11 12">CRIB</strain>
    </source>
</reference>
<dbReference type="CDD" id="cd00075">
    <property type="entry name" value="HATPase"/>
    <property type="match status" value="1"/>
</dbReference>
<dbReference type="Pfam" id="PF02518">
    <property type="entry name" value="HATPase_c"/>
    <property type="match status" value="1"/>
</dbReference>
<dbReference type="EC" id="2.7.13.3" evidence="3"/>
<keyword evidence="6 11" id="KW-0418">Kinase</keyword>
<proteinExistence type="predicted"/>
<dbReference type="InterPro" id="IPR050351">
    <property type="entry name" value="BphY/WalK/GraS-like"/>
</dbReference>